<organism evidence="1 2">
    <name type="scientific">Artemia franciscana</name>
    <name type="common">Brine shrimp</name>
    <name type="synonym">Artemia sanfranciscana</name>
    <dbReference type="NCBI Taxonomy" id="6661"/>
    <lineage>
        <taxon>Eukaryota</taxon>
        <taxon>Metazoa</taxon>
        <taxon>Ecdysozoa</taxon>
        <taxon>Arthropoda</taxon>
        <taxon>Crustacea</taxon>
        <taxon>Branchiopoda</taxon>
        <taxon>Anostraca</taxon>
        <taxon>Artemiidae</taxon>
        <taxon>Artemia</taxon>
    </lineage>
</organism>
<evidence type="ECO:0000313" key="2">
    <source>
        <dbReference type="Proteomes" id="UP001187531"/>
    </source>
</evidence>
<dbReference type="Proteomes" id="UP001187531">
    <property type="component" value="Unassembled WGS sequence"/>
</dbReference>
<sequence length="110" mass="12507">MEDFKKCASVCGDPKKKKFTNPFGCAKNIVFFVLEGTKYNWENINSAQNVEIFFEKLTECGMQGSSRNKYTQGFRKFVDFINSRGKEGPKNLDIACVNSVVKALGYLDKR</sequence>
<dbReference type="EMBL" id="JAVRJZ010000001">
    <property type="protein sequence ID" value="KAK2727020.1"/>
    <property type="molecule type" value="Genomic_DNA"/>
</dbReference>
<comment type="caution">
    <text evidence="1">The sequence shown here is derived from an EMBL/GenBank/DDBJ whole genome shotgun (WGS) entry which is preliminary data.</text>
</comment>
<evidence type="ECO:0000313" key="1">
    <source>
        <dbReference type="EMBL" id="KAK2727020.1"/>
    </source>
</evidence>
<dbReference type="AlphaFoldDB" id="A0AA88LLV1"/>
<reference evidence="1" key="1">
    <citation type="submission" date="2023-07" db="EMBL/GenBank/DDBJ databases">
        <title>Chromosome-level genome assembly of Artemia franciscana.</title>
        <authorList>
            <person name="Jo E."/>
        </authorList>
    </citation>
    <scope>NUCLEOTIDE SEQUENCE</scope>
    <source>
        <tissue evidence="1">Whole body</tissue>
    </source>
</reference>
<gene>
    <name evidence="1" type="ORF">QYM36_007764</name>
</gene>
<protein>
    <submittedName>
        <fullName evidence="1">Uncharacterized protein</fullName>
    </submittedName>
</protein>
<keyword evidence="2" id="KW-1185">Reference proteome</keyword>
<proteinExistence type="predicted"/>
<name>A0AA88LLV1_ARTSF</name>
<accession>A0AA88LLV1</accession>